<keyword evidence="8" id="KW-0456">Lyase</keyword>
<evidence type="ECO:0000256" key="9">
    <source>
        <dbReference type="ARBA" id="ARBA00023264"/>
    </source>
</evidence>
<dbReference type="EC" id="4.1.1.65" evidence="3"/>
<dbReference type="GO" id="GO:0004609">
    <property type="term" value="F:phosphatidylserine decarboxylase activity"/>
    <property type="evidence" value="ECO:0007669"/>
    <property type="project" value="UniProtKB-EC"/>
</dbReference>
<dbReference type="PANTHER" id="PTHR10067:SF6">
    <property type="entry name" value="PHOSPHATIDYLSERINE DECARBOXYLASE PROENZYME, MITOCHONDRIAL"/>
    <property type="match status" value="1"/>
</dbReference>
<dbReference type="GO" id="GO:0005739">
    <property type="term" value="C:mitochondrion"/>
    <property type="evidence" value="ECO:0007669"/>
    <property type="project" value="TreeGrafter"/>
</dbReference>
<comment type="cofactor">
    <cofactor evidence="1">
        <name>pyruvate</name>
        <dbReference type="ChEBI" id="CHEBI:15361"/>
    </cofactor>
</comment>
<dbReference type="EMBL" id="OC988855">
    <property type="protein sequence ID" value="CAG4645510.1"/>
    <property type="molecule type" value="Genomic_DNA"/>
</dbReference>
<evidence type="ECO:0000256" key="11">
    <source>
        <dbReference type="ARBA" id="ARBA00024326"/>
    </source>
</evidence>
<keyword evidence="10" id="KW-0670">Pyruvate</keyword>
<keyword evidence="6" id="KW-0443">Lipid metabolism</keyword>
<evidence type="ECO:0000313" key="13">
    <source>
        <dbReference type="EMBL" id="CAG4645510.1"/>
    </source>
</evidence>
<keyword evidence="4" id="KW-0444">Lipid biosynthesis</keyword>
<comment type="function">
    <text evidence="12">Catalyzes the formation of phosphatidylethanolamine (PtdEtn) from phosphatidylserine (PtdSer). Plays a central role in phospholipid metabolism and in the interorganelle trafficking of phosphatidylserine. May be involved in lipid droplet biogenesis at the endoplasmic reticulum membrane.</text>
</comment>
<proteinExistence type="predicted"/>
<dbReference type="PANTHER" id="PTHR10067">
    <property type="entry name" value="PHOSPHATIDYLSERINE DECARBOXYLASE"/>
    <property type="match status" value="1"/>
</dbReference>
<evidence type="ECO:0000256" key="10">
    <source>
        <dbReference type="ARBA" id="ARBA00023317"/>
    </source>
</evidence>
<evidence type="ECO:0000256" key="12">
    <source>
        <dbReference type="ARBA" id="ARBA00045136"/>
    </source>
</evidence>
<sequence>MAQNKHPHESPNLIAKDWELMYYRIMPLRLLSRMWGWTTSLQLPVWARQPLLGLYSNSFKCNLAEAELEDLKSYASLSEFFRRRLKEGVRPIDSSNSVASPSDGRVLHFGKVTAGMLEQVKGVSYSLYEFLGPVTWKPTGEHKELYEKSLLTRDDTDLYHCVIYLAPGDYHRFHSAVDFNIHFRRHFTGKLYSVNPHVAKWVEGLFSLNERAVYVGDWKYGFFSMTPVGATNVGSIKVYFDENLITNRSRFKLPLPFYDRTFENIHVGKGELFGEFNLGSTVVLIFEAPKNFEFKIEAGYLSTFVSFISVWVPGMVHYCLL</sequence>
<keyword evidence="7" id="KW-0594">Phospholipid biosynthesis</keyword>
<name>A0A9N6WUI6_9CRUS</name>
<evidence type="ECO:0000256" key="6">
    <source>
        <dbReference type="ARBA" id="ARBA00023098"/>
    </source>
</evidence>
<protein>
    <recommendedName>
        <fullName evidence="3">phosphatidylserine decarboxylase</fullName>
        <ecNumber evidence="3">4.1.1.65</ecNumber>
    </recommendedName>
</protein>
<evidence type="ECO:0000256" key="2">
    <source>
        <dbReference type="ARBA" id="ARBA00005189"/>
    </source>
</evidence>
<dbReference type="InterPro" id="IPR003817">
    <property type="entry name" value="PS_Dcarbxylase"/>
</dbReference>
<accession>A0A9N6WUI6</accession>
<comment type="pathway">
    <text evidence="2">Lipid metabolism.</text>
</comment>
<dbReference type="InterPro" id="IPR033177">
    <property type="entry name" value="PSD-B"/>
</dbReference>
<keyword evidence="5" id="KW-0210">Decarboxylase</keyword>
<evidence type="ECO:0000256" key="4">
    <source>
        <dbReference type="ARBA" id="ARBA00022516"/>
    </source>
</evidence>
<evidence type="ECO:0000256" key="3">
    <source>
        <dbReference type="ARBA" id="ARBA00012243"/>
    </source>
</evidence>
<reference evidence="13" key="1">
    <citation type="submission" date="2021-04" db="EMBL/GenBank/DDBJ databases">
        <authorList>
            <person name="Cornetti L."/>
        </authorList>
    </citation>
    <scope>NUCLEOTIDE SEQUENCE</scope>
</reference>
<evidence type="ECO:0000256" key="5">
    <source>
        <dbReference type="ARBA" id="ARBA00022793"/>
    </source>
</evidence>
<keyword evidence="9" id="KW-1208">Phospholipid metabolism</keyword>
<dbReference type="Pfam" id="PF02666">
    <property type="entry name" value="PS_Dcarbxylase"/>
    <property type="match status" value="1"/>
</dbReference>
<comment type="pathway">
    <text evidence="11">Phospholipid metabolism; phosphatidylethanolamine biosynthesis.</text>
</comment>
<dbReference type="GO" id="GO:0006646">
    <property type="term" value="P:phosphatidylethanolamine biosynthetic process"/>
    <property type="evidence" value="ECO:0007669"/>
    <property type="project" value="TreeGrafter"/>
</dbReference>
<gene>
    <name evidence="13" type="primary">EOG090X05NI</name>
</gene>
<organism evidence="13">
    <name type="scientific">Lynceus sp. MCZ IZ 141354</name>
    <dbReference type="NCBI Taxonomy" id="1930659"/>
    <lineage>
        <taxon>Eukaryota</taxon>
        <taxon>Metazoa</taxon>
        <taxon>Ecdysozoa</taxon>
        <taxon>Arthropoda</taxon>
        <taxon>Crustacea</taxon>
        <taxon>Branchiopoda</taxon>
        <taxon>Diplostraca</taxon>
        <taxon>Laevicaudata</taxon>
        <taxon>Lynceidae</taxon>
        <taxon>Lynceus</taxon>
    </lineage>
</organism>
<dbReference type="NCBIfam" id="TIGR00163">
    <property type="entry name" value="PS_decarb"/>
    <property type="match status" value="1"/>
</dbReference>
<evidence type="ECO:0000256" key="8">
    <source>
        <dbReference type="ARBA" id="ARBA00023239"/>
    </source>
</evidence>
<dbReference type="AlphaFoldDB" id="A0A9N6WUI6"/>
<evidence type="ECO:0000256" key="7">
    <source>
        <dbReference type="ARBA" id="ARBA00023209"/>
    </source>
</evidence>
<evidence type="ECO:0000256" key="1">
    <source>
        <dbReference type="ARBA" id="ARBA00001928"/>
    </source>
</evidence>